<evidence type="ECO:0000256" key="2">
    <source>
        <dbReference type="SAM" id="SignalP"/>
    </source>
</evidence>
<comment type="caution">
    <text evidence="4">The sequence shown here is derived from an EMBL/GenBank/DDBJ whole genome shotgun (WGS) entry which is preliminary data.</text>
</comment>
<feature type="chain" id="PRO_5046149556" evidence="2">
    <location>
        <begin position="27"/>
        <end position="235"/>
    </location>
</feature>
<dbReference type="InterPro" id="IPR053024">
    <property type="entry name" value="Fungal_surface_NADase"/>
</dbReference>
<dbReference type="RefSeq" id="WP_195000543.1">
    <property type="nucleotide sequence ID" value="NZ_JADLQN010000001.1"/>
</dbReference>
<feature type="region of interest" description="Disordered" evidence="1">
    <location>
        <begin position="29"/>
        <end position="66"/>
    </location>
</feature>
<evidence type="ECO:0000256" key="1">
    <source>
        <dbReference type="SAM" id="MobiDB-lite"/>
    </source>
</evidence>
<proteinExistence type="predicted"/>
<dbReference type="Proteomes" id="UP000707731">
    <property type="component" value="Unassembled WGS sequence"/>
</dbReference>
<accession>A0ABS0D5A9</accession>
<reference evidence="4 5" key="1">
    <citation type="submission" date="2020-10" db="EMBL/GenBank/DDBJ databases">
        <title>Identification of Nocardia species via Next-generation sequencing and recognition of intraspecies genetic diversity.</title>
        <authorList>
            <person name="Li P."/>
            <person name="Li P."/>
            <person name="Lu B."/>
        </authorList>
    </citation>
    <scope>NUCLEOTIDE SEQUENCE [LARGE SCALE GENOMIC DNA]</scope>
    <source>
        <strain evidence="4 5">BJ06-0143</strain>
    </source>
</reference>
<dbReference type="PANTHER" id="PTHR42059">
    <property type="entry name" value="TNT DOMAIN-CONTAINING PROTEIN"/>
    <property type="match status" value="1"/>
</dbReference>
<sequence>MRYRSLLTAFLASWFLLAGAPVTVQALPDTGSGSGTGSASPCRPGVPPDAPATPFYDPARPYLGPEPLPQAPPVGPLLDGYKRFGNYTEAGFVAKFHPGSDYIYPPDSGFLFIDGRPTARPKDLPVGTRLDRFGATSGKYLSPVGVPYSKRAIPPSNLNSYGGTPQSDYHVYCVQQAFRVDAGPAAPWFGQPGLGEQYVLNSSYVPGPENTGKLPGMLNVQWMIDNGYLVEEIPN</sequence>
<evidence type="ECO:0000313" key="4">
    <source>
        <dbReference type="EMBL" id="MBF6353664.1"/>
    </source>
</evidence>
<protein>
    <submittedName>
        <fullName evidence="4">TNT domain-containing protein</fullName>
    </submittedName>
</protein>
<dbReference type="EMBL" id="JADLQN010000001">
    <property type="protein sequence ID" value="MBF6353664.1"/>
    <property type="molecule type" value="Genomic_DNA"/>
</dbReference>
<dbReference type="Pfam" id="PF14021">
    <property type="entry name" value="TNT"/>
    <property type="match status" value="1"/>
</dbReference>
<keyword evidence="5" id="KW-1185">Reference proteome</keyword>
<name>A0ABS0D5A9_9NOCA</name>
<gene>
    <name evidence="4" type="ORF">IU449_03725</name>
</gene>
<organism evidence="4 5">
    <name type="scientific">Nocardia higoensis</name>
    <dbReference type="NCBI Taxonomy" id="228599"/>
    <lineage>
        <taxon>Bacteria</taxon>
        <taxon>Bacillati</taxon>
        <taxon>Actinomycetota</taxon>
        <taxon>Actinomycetes</taxon>
        <taxon>Mycobacteriales</taxon>
        <taxon>Nocardiaceae</taxon>
        <taxon>Nocardia</taxon>
    </lineage>
</organism>
<dbReference type="InterPro" id="IPR025331">
    <property type="entry name" value="TNT"/>
</dbReference>
<evidence type="ECO:0000259" key="3">
    <source>
        <dbReference type="Pfam" id="PF14021"/>
    </source>
</evidence>
<feature type="domain" description="TNT" evidence="3">
    <location>
        <begin position="124"/>
        <end position="231"/>
    </location>
</feature>
<dbReference type="PANTHER" id="PTHR42059:SF1">
    <property type="entry name" value="TNT DOMAIN-CONTAINING PROTEIN"/>
    <property type="match status" value="1"/>
</dbReference>
<evidence type="ECO:0000313" key="5">
    <source>
        <dbReference type="Proteomes" id="UP000707731"/>
    </source>
</evidence>
<feature type="signal peptide" evidence="2">
    <location>
        <begin position="1"/>
        <end position="26"/>
    </location>
</feature>
<keyword evidence="2" id="KW-0732">Signal</keyword>